<sequence>MIGGDEWKPGSKIQLDELEVTVAFEIRCASKGGRCGRIRAYALALPRGGDYALMIMPAGDGFPQALVPHNFEGACEVPRCPSRGHDRFYDKDTVYLASRSGENSSQLSERFEGGVIKGVNLCMDFEVLRPHFEEYRGKGKAEPLKWAPGKEGTMLKPEWQRVGRRARRLHEGVGSSQLRTQLGPSDSGIPS</sequence>
<reference evidence="2 3" key="1">
    <citation type="submission" date="2024-11" db="EMBL/GenBank/DDBJ databases">
        <title>The Natural Products Discovery Center: Release of the First 8490 Sequenced Strains for Exploring Actinobacteria Biosynthetic Diversity.</title>
        <authorList>
            <person name="Kalkreuter E."/>
            <person name="Kautsar S.A."/>
            <person name="Yang D."/>
            <person name="Bader C.D."/>
            <person name="Teijaro C.N."/>
            <person name="Fluegel L."/>
            <person name="Davis C.M."/>
            <person name="Simpson J.R."/>
            <person name="Lauterbach L."/>
            <person name="Steele A.D."/>
            <person name="Gui C."/>
            <person name="Meng S."/>
            <person name="Li G."/>
            <person name="Viehrig K."/>
            <person name="Ye F."/>
            <person name="Su P."/>
            <person name="Kiefer A.F."/>
            <person name="Nichols A."/>
            <person name="Cepeda A.J."/>
            <person name="Yan W."/>
            <person name="Fan B."/>
            <person name="Jiang Y."/>
            <person name="Adhikari A."/>
            <person name="Zheng C.-J."/>
            <person name="Schuster L."/>
            <person name="Cowan T.M."/>
            <person name="Smanski M.J."/>
            <person name="Chevrette M.G."/>
            <person name="De Carvalho L.P.S."/>
            <person name="Shen B."/>
        </authorList>
    </citation>
    <scope>NUCLEOTIDE SEQUENCE [LARGE SCALE GENOMIC DNA]</scope>
    <source>
        <strain evidence="2 3">NPDC020863</strain>
    </source>
</reference>
<comment type="caution">
    <text evidence="2">The sequence shown here is derived from an EMBL/GenBank/DDBJ whole genome shotgun (WGS) entry which is preliminary data.</text>
</comment>
<accession>A0ABW8LYK1</accession>
<organism evidence="2 3">
    <name type="scientific">Streptomyces milbemycinicus</name>
    <dbReference type="NCBI Taxonomy" id="476552"/>
    <lineage>
        <taxon>Bacteria</taxon>
        <taxon>Bacillati</taxon>
        <taxon>Actinomycetota</taxon>
        <taxon>Actinomycetes</taxon>
        <taxon>Kitasatosporales</taxon>
        <taxon>Streptomycetaceae</taxon>
        <taxon>Streptomyces</taxon>
    </lineage>
</organism>
<evidence type="ECO:0000256" key="1">
    <source>
        <dbReference type="SAM" id="MobiDB-lite"/>
    </source>
</evidence>
<feature type="region of interest" description="Disordered" evidence="1">
    <location>
        <begin position="162"/>
        <end position="191"/>
    </location>
</feature>
<evidence type="ECO:0000313" key="2">
    <source>
        <dbReference type="EMBL" id="MFK4271002.1"/>
    </source>
</evidence>
<evidence type="ECO:0000313" key="3">
    <source>
        <dbReference type="Proteomes" id="UP001620295"/>
    </source>
</evidence>
<gene>
    <name evidence="2" type="ORF">ACI2L5_39675</name>
</gene>
<feature type="compositionally biased region" description="Polar residues" evidence="1">
    <location>
        <begin position="174"/>
        <end position="191"/>
    </location>
</feature>
<protein>
    <submittedName>
        <fullName evidence="2">Uncharacterized protein</fullName>
    </submittedName>
</protein>
<keyword evidence="3" id="KW-1185">Reference proteome</keyword>
<dbReference type="RefSeq" id="WP_404748207.1">
    <property type="nucleotide sequence ID" value="NZ_JBJDQH010000015.1"/>
</dbReference>
<dbReference type="Proteomes" id="UP001620295">
    <property type="component" value="Unassembled WGS sequence"/>
</dbReference>
<dbReference type="EMBL" id="JBJDQH010000015">
    <property type="protein sequence ID" value="MFK4271002.1"/>
    <property type="molecule type" value="Genomic_DNA"/>
</dbReference>
<name>A0ABW8LYK1_9ACTN</name>
<proteinExistence type="predicted"/>